<evidence type="ECO:0000256" key="1">
    <source>
        <dbReference type="SAM" id="MobiDB-lite"/>
    </source>
</evidence>
<dbReference type="AlphaFoldDB" id="A0A197JCT6"/>
<evidence type="ECO:0000313" key="4">
    <source>
        <dbReference type="Proteomes" id="UP000078512"/>
    </source>
</evidence>
<evidence type="ECO:0000313" key="2">
    <source>
        <dbReference type="EMBL" id="OAQ22316.1"/>
    </source>
</evidence>
<reference evidence="2 4" key="1">
    <citation type="submission" date="2016-05" db="EMBL/GenBank/DDBJ databases">
        <title>Genome sequencing reveals origins of a unique bacterial endosymbiosis in the earliest lineages of terrestrial Fungi.</title>
        <authorList>
            <consortium name="DOE Joint Genome Institute"/>
            <person name="Uehling J."/>
            <person name="Gryganskyi A."/>
            <person name="Hameed K."/>
            <person name="Tschaplinski T."/>
            <person name="Misztal P."/>
            <person name="Wu S."/>
            <person name="Desiro A."/>
            <person name="Vande Pol N."/>
            <person name="Du Z.-Y."/>
            <person name="Zienkiewicz A."/>
            <person name="Zienkiewicz K."/>
            <person name="Morin E."/>
            <person name="Tisserant E."/>
            <person name="Splivallo R."/>
            <person name="Hainaut M."/>
            <person name="Henrissat B."/>
            <person name="Ohm R."/>
            <person name="Kuo A."/>
            <person name="Yan J."/>
            <person name="Lipzen A."/>
            <person name="Nolan M."/>
            <person name="Labutti K."/>
            <person name="Barry K."/>
            <person name="Goldstein A."/>
            <person name="Labbe J."/>
            <person name="Schadt C."/>
            <person name="Tuskan G."/>
            <person name="Grigoriev I."/>
            <person name="Martin F."/>
            <person name="Vilgalys R."/>
            <person name="Bonito G."/>
        </authorList>
    </citation>
    <scope>NUCLEOTIDE SEQUENCE [LARGE SCALE GENOMIC DNA]</scope>
    <source>
        <strain evidence="2 4">AG-77</strain>
    </source>
</reference>
<feature type="non-terminal residue" evidence="2">
    <location>
        <position position="1"/>
    </location>
</feature>
<evidence type="ECO:0000313" key="3">
    <source>
        <dbReference type="EMBL" id="OAQ23135.1"/>
    </source>
</evidence>
<gene>
    <name evidence="3" type="ORF">K457DRAFT_1911216</name>
    <name evidence="2" type="ORF">K457DRAFT_1911769</name>
</gene>
<keyword evidence="4" id="KW-1185">Reference proteome</keyword>
<protein>
    <submittedName>
        <fullName evidence="2">Uncharacterized protein</fullName>
    </submittedName>
</protein>
<name>A0A197JCT6_9FUNG</name>
<dbReference type="Proteomes" id="UP000078512">
    <property type="component" value="Unassembled WGS sequence"/>
</dbReference>
<sequence>EYFVCTLNYCKNHRKHPRKSHHKDDFPQKTPRQITTDPQQERSLKRSHFLTRPDPSFKDTNPQQHNVPTIQACHSFGTNCRCRCCHCASGSKCRRCPLEFYTQAYRWRFHPSLRYSLRSL</sequence>
<dbReference type="EMBL" id="KV442128">
    <property type="protein sequence ID" value="OAQ23135.1"/>
    <property type="molecule type" value="Genomic_DNA"/>
</dbReference>
<organism evidence="2 4">
    <name type="scientific">Linnemannia elongata AG-77</name>
    <dbReference type="NCBI Taxonomy" id="1314771"/>
    <lineage>
        <taxon>Eukaryota</taxon>
        <taxon>Fungi</taxon>
        <taxon>Fungi incertae sedis</taxon>
        <taxon>Mucoromycota</taxon>
        <taxon>Mortierellomycotina</taxon>
        <taxon>Mortierellomycetes</taxon>
        <taxon>Mortierellales</taxon>
        <taxon>Mortierellaceae</taxon>
        <taxon>Linnemannia</taxon>
    </lineage>
</organism>
<dbReference type="EMBL" id="KV442180">
    <property type="protein sequence ID" value="OAQ22316.1"/>
    <property type="molecule type" value="Genomic_DNA"/>
</dbReference>
<feature type="region of interest" description="Disordered" evidence="1">
    <location>
        <begin position="14"/>
        <end position="63"/>
    </location>
</feature>
<accession>A0A197JCT6</accession>
<proteinExistence type="predicted"/>